<accession>A0A940NP14</accession>
<comment type="caution">
    <text evidence="4">The sequence shown here is derived from an EMBL/GenBank/DDBJ whole genome shotgun (WGS) entry which is preliminary data.</text>
</comment>
<evidence type="ECO:0008006" key="6">
    <source>
        <dbReference type="Google" id="ProtNLM"/>
    </source>
</evidence>
<keyword evidence="5" id="KW-1185">Reference proteome</keyword>
<gene>
    <name evidence="4" type="ORF">J5Y03_03900</name>
</gene>
<dbReference type="RefSeq" id="WP_209402734.1">
    <property type="nucleotide sequence ID" value="NZ_JAGIYQ010000002.1"/>
</dbReference>
<dbReference type="Proteomes" id="UP000682134">
    <property type="component" value="Unassembled WGS sequence"/>
</dbReference>
<protein>
    <recommendedName>
        <fullName evidence="6">Transmembrane protein</fullName>
    </recommendedName>
</protein>
<evidence type="ECO:0000313" key="4">
    <source>
        <dbReference type="EMBL" id="MBP0724327.1"/>
    </source>
</evidence>
<keyword evidence="3" id="KW-0732">Signal</keyword>
<dbReference type="AlphaFoldDB" id="A0A940NP14"/>
<dbReference type="EMBL" id="JAGIYQ010000002">
    <property type="protein sequence ID" value="MBP0724327.1"/>
    <property type="molecule type" value="Genomic_DNA"/>
</dbReference>
<keyword evidence="2" id="KW-0472">Membrane</keyword>
<evidence type="ECO:0000313" key="5">
    <source>
        <dbReference type="Proteomes" id="UP000682134"/>
    </source>
</evidence>
<evidence type="ECO:0000256" key="2">
    <source>
        <dbReference type="SAM" id="Phobius"/>
    </source>
</evidence>
<organism evidence="4 5">
    <name type="scientific">Gottfriedia endophytica</name>
    <dbReference type="NCBI Taxonomy" id="2820819"/>
    <lineage>
        <taxon>Bacteria</taxon>
        <taxon>Bacillati</taxon>
        <taxon>Bacillota</taxon>
        <taxon>Bacilli</taxon>
        <taxon>Bacillales</taxon>
        <taxon>Bacillaceae</taxon>
        <taxon>Gottfriedia</taxon>
    </lineage>
</organism>
<name>A0A940NP14_9BACI</name>
<proteinExistence type="predicted"/>
<evidence type="ECO:0000256" key="3">
    <source>
        <dbReference type="SAM" id="SignalP"/>
    </source>
</evidence>
<keyword evidence="2" id="KW-0812">Transmembrane</keyword>
<feature type="transmembrane region" description="Helical" evidence="2">
    <location>
        <begin position="126"/>
        <end position="149"/>
    </location>
</feature>
<reference evidence="4" key="1">
    <citation type="submission" date="2021-04" db="EMBL/GenBank/DDBJ databases">
        <title>Genome seq and assembly of Bacillus sp.</title>
        <authorList>
            <person name="Chhetri G."/>
        </authorList>
    </citation>
    <scope>NUCLEOTIDE SEQUENCE</scope>
    <source>
        <strain evidence="4">RG28</strain>
    </source>
</reference>
<feature type="signal peptide" evidence="3">
    <location>
        <begin position="1"/>
        <end position="23"/>
    </location>
</feature>
<sequence>MKKVISFLIIIVLSLSGLSSVKASTIQTNSNSGFQHFPTELVNSNTIQTGLTQVASYRSSRGMSSHYSSRSYRSTRSYRPSSPSTNYRYRSSTRSSSSFWKYAGAFGAGAFFGHLFHPFGGYYGGYHYGFSFFGLLIDIIMILIIIRLVKWIFGNKRRNY</sequence>
<evidence type="ECO:0000256" key="1">
    <source>
        <dbReference type="SAM" id="MobiDB-lite"/>
    </source>
</evidence>
<feature type="chain" id="PRO_5037759273" description="Transmembrane protein" evidence="3">
    <location>
        <begin position="24"/>
        <end position="160"/>
    </location>
</feature>
<feature type="region of interest" description="Disordered" evidence="1">
    <location>
        <begin position="62"/>
        <end position="91"/>
    </location>
</feature>
<keyword evidence="2" id="KW-1133">Transmembrane helix</keyword>